<keyword evidence="1" id="KW-0378">Hydrolase</keyword>
<dbReference type="Pfam" id="PF12733">
    <property type="entry name" value="Cadherin-like"/>
    <property type="match status" value="3"/>
</dbReference>
<dbReference type="EMBL" id="MZGX01000003">
    <property type="protein sequence ID" value="OPX45621.1"/>
    <property type="molecule type" value="Genomic_DNA"/>
</dbReference>
<dbReference type="InterPro" id="IPR008979">
    <property type="entry name" value="Galactose-bd-like_sf"/>
</dbReference>
<dbReference type="GO" id="GO:0016798">
    <property type="term" value="F:hydrolase activity, acting on glycosyl bonds"/>
    <property type="evidence" value="ECO:0007669"/>
    <property type="project" value="UniProtKB-KW"/>
</dbReference>
<gene>
    <name evidence="3" type="ORF">CLHUN_05580</name>
</gene>
<organism evidence="3 4">
    <name type="scientific">Ruminiclostridium hungatei</name>
    <name type="common">Clostridium hungatei</name>
    <dbReference type="NCBI Taxonomy" id="48256"/>
    <lineage>
        <taxon>Bacteria</taxon>
        <taxon>Bacillati</taxon>
        <taxon>Bacillota</taxon>
        <taxon>Clostridia</taxon>
        <taxon>Eubacteriales</taxon>
        <taxon>Oscillospiraceae</taxon>
        <taxon>Ruminiclostridium</taxon>
    </lineage>
</organism>
<evidence type="ECO:0000313" key="3">
    <source>
        <dbReference type="EMBL" id="OPX45621.1"/>
    </source>
</evidence>
<dbReference type="STRING" id="48256.CLHUN_05580"/>
<evidence type="ECO:0000259" key="2">
    <source>
        <dbReference type="PROSITE" id="PS50022"/>
    </source>
</evidence>
<feature type="domain" description="F5/8 type C" evidence="2">
    <location>
        <begin position="1"/>
        <end position="140"/>
    </location>
</feature>
<keyword evidence="1" id="KW-0326">Glycosidase</keyword>
<accession>A0A1V4SQS8</accession>
<dbReference type="InterPro" id="IPR025883">
    <property type="entry name" value="Cadherin-like_domain"/>
</dbReference>
<dbReference type="Gene3D" id="2.60.120.260">
    <property type="entry name" value="Galactose-binding domain-like"/>
    <property type="match status" value="1"/>
</dbReference>
<dbReference type="Pfam" id="PF00754">
    <property type="entry name" value="F5_F8_type_C"/>
    <property type="match status" value="1"/>
</dbReference>
<dbReference type="InterPro" id="IPR000421">
    <property type="entry name" value="FA58C"/>
</dbReference>
<reference evidence="3 4" key="1">
    <citation type="submission" date="2017-03" db="EMBL/GenBank/DDBJ databases">
        <title>Genome sequence of Clostridium hungatei DSM 14427.</title>
        <authorList>
            <person name="Poehlein A."/>
            <person name="Daniel R."/>
        </authorList>
    </citation>
    <scope>NUCLEOTIDE SEQUENCE [LARGE SCALE GENOMIC DNA]</scope>
    <source>
        <strain evidence="3 4">DSM 14427</strain>
    </source>
</reference>
<sequence length="428" mass="44562">MADSNIALNKTATASSFVMPYSPAQAVNGTLTPFSRWLCNTVPASLTVDLGSTNIITSWAVKHMSLAGWKSPDYNMSDFSFQGSNDNTHWVTLDSVTDNTLSTTTRNVQVAYRFVRLNVTKGLRTNAQYASLMEFEVYGHQPTADLSALGISSGTLTPAFNPATLAYTSQNVPYGISSVTVTAIAQDPTSTIKINGTVVPSGQGSTVNLSVGSNTIPVLVTALDGIITKTYTITVIREQGAVLSGLAISSGVLSPDFSSSILNYTTSNVGNDTASVTVTPTTNIAGTTITVAGKAATSGQPTSVDLNEGSNTINIVVTNGTASQTYTITVIRASSPYLQSVTGIPGTTFAKTTYTYTTSVAAAVSKIKPTIVPEDANSTITLSMNGAAVPFTPPLSISLNMGANVFIIAVASASGGDSRTYTYQINRI</sequence>
<dbReference type="Proteomes" id="UP000191554">
    <property type="component" value="Unassembled WGS sequence"/>
</dbReference>
<dbReference type="SUPFAM" id="SSF49785">
    <property type="entry name" value="Galactose-binding domain-like"/>
    <property type="match status" value="1"/>
</dbReference>
<keyword evidence="4" id="KW-1185">Reference proteome</keyword>
<evidence type="ECO:0000313" key="4">
    <source>
        <dbReference type="Proteomes" id="UP000191554"/>
    </source>
</evidence>
<protein>
    <submittedName>
        <fullName evidence="3">Cadherin-like beta sandwich domain protein</fullName>
    </submittedName>
</protein>
<evidence type="ECO:0000256" key="1">
    <source>
        <dbReference type="ARBA" id="ARBA00023295"/>
    </source>
</evidence>
<comment type="caution">
    <text evidence="3">The sequence shown here is derived from an EMBL/GenBank/DDBJ whole genome shotgun (WGS) entry which is preliminary data.</text>
</comment>
<dbReference type="AlphaFoldDB" id="A0A1V4SQS8"/>
<dbReference type="PROSITE" id="PS50022">
    <property type="entry name" value="FA58C_3"/>
    <property type="match status" value="1"/>
</dbReference>
<name>A0A1V4SQS8_RUMHU</name>
<dbReference type="RefSeq" id="WP_165755639.1">
    <property type="nucleotide sequence ID" value="NZ_MZGX01000003.1"/>
</dbReference>
<proteinExistence type="predicted"/>